<dbReference type="PROSITE" id="PS50853">
    <property type="entry name" value="FN3"/>
    <property type="match status" value="1"/>
</dbReference>
<protein>
    <submittedName>
        <fullName evidence="2">Fibronectin type III domain-containing protein</fullName>
    </submittedName>
</protein>
<organism evidence="2 3">
    <name type="scientific">Chryseobacterium edaphi</name>
    <dbReference type="NCBI Taxonomy" id="2976532"/>
    <lineage>
        <taxon>Bacteria</taxon>
        <taxon>Pseudomonadati</taxon>
        <taxon>Bacteroidota</taxon>
        <taxon>Flavobacteriia</taxon>
        <taxon>Flavobacteriales</taxon>
        <taxon>Weeksellaceae</taxon>
        <taxon>Chryseobacterium group</taxon>
        <taxon>Chryseobacterium</taxon>
    </lineage>
</organism>
<evidence type="ECO:0000259" key="1">
    <source>
        <dbReference type="PROSITE" id="PS50853"/>
    </source>
</evidence>
<dbReference type="EMBL" id="JAOTEM010000001">
    <property type="protein sequence ID" value="MCU7615677.1"/>
    <property type="molecule type" value="Genomic_DNA"/>
</dbReference>
<proteinExistence type="predicted"/>
<dbReference type="InterPro" id="IPR003961">
    <property type="entry name" value="FN3_dom"/>
</dbReference>
<dbReference type="InterPro" id="IPR036116">
    <property type="entry name" value="FN3_sf"/>
</dbReference>
<sequence>MGLTTSYSKTETDVKLQRLQMLFGSGLHEKPLKISDPVPTQIGGYILAEIGDYAFGTTEVNKWNVGFLSSGGWEIISVEISATNNSNNSEFTEFNNLWSGNNFLNLNANRSLNIDKTKKQGYLIVKQDSTGNKTLTVESTLLDINLLANQKTLIGYILIGTELMFSINKNLIETTVAIPDSQNPSPATLTTENITHNSVNLIMTGATDNVGVVGFDIYKDNVFLVSTNLNNYKVTGLALNTNYSFKVKSKDAAGNVSVFSNIVSATTLAQAVPTSLTFSVHDGSFTTLSDGVHRITNQNEVGVSDQTLTGDGYFEFGGNVIGSMMFGLDDVSTLRSYGNPLVWNCHVIVGNSLGDNYVNYRNGSQSQQGSPSGILKYRLSRTGTQVKLLKSTDGTNFTDLYNYPNAISGELWLKLSNPVGGTATTEYVKLLNL</sequence>
<dbReference type="CDD" id="cd00063">
    <property type="entry name" value="FN3"/>
    <property type="match status" value="1"/>
</dbReference>
<reference evidence="3" key="1">
    <citation type="submission" date="2023-07" db="EMBL/GenBank/DDBJ databases">
        <title>Chryseobacterium sp. strain PBS4-4 Genome sequencing and assembly.</title>
        <authorList>
            <person name="Jung Y."/>
        </authorList>
    </citation>
    <scope>NUCLEOTIDE SEQUENCE [LARGE SCALE GENOMIC DNA]</scope>
    <source>
        <strain evidence="3">PBS4-4</strain>
    </source>
</reference>
<dbReference type="InterPro" id="IPR013783">
    <property type="entry name" value="Ig-like_fold"/>
</dbReference>
<name>A0ABT2W360_9FLAO</name>
<comment type="caution">
    <text evidence="2">The sequence shown here is derived from an EMBL/GenBank/DDBJ whole genome shotgun (WGS) entry which is preliminary data.</text>
</comment>
<evidence type="ECO:0000313" key="3">
    <source>
        <dbReference type="Proteomes" id="UP001208649"/>
    </source>
</evidence>
<dbReference type="SUPFAM" id="SSF49265">
    <property type="entry name" value="Fibronectin type III"/>
    <property type="match status" value="1"/>
</dbReference>
<gene>
    <name evidence="2" type="ORF">NZ698_00585</name>
</gene>
<dbReference type="RefSeq" id="WP_263000835.1">
    <property type="nucleotide sequence ID" value="NZ_JAOTEM010000001.1"/>
</dbReference>
<keyword evidence="3" id="KW-1185">Reference proteome</keyword>
<dbReference type="Proteomes" id="UP001208649">
    <property type="component" value="Unassembled WGS sequence"/>
</dbReference>
<accession>A0ABT2W360</accession>
<dbReference type="Gene3D" id="2.60.40.10">
    <property type="entry name" value="Immunoglobulins"/>
    <property type="match status" value="1"/>
</dbReference>
<feature type="domain" description="Fibronectin type-III" evidence="1">
    <location>
        <begin position="185"/>
        <end position="270"/>
    </location>
</feature>
<evidence type="ECO:0000313" key="2">
    <source>
        <dbReference type="EMBL" id="MCU7615677.1"/>
    </source>
</evidence>